<evidence type="ECO:0000259" key="7">
    <source>
        <dbReference type="Pfam" id="PF02016"/>
    </source>
</evidence>
<evidence type="ECO:0000256" key="2">
    <source>
        <dbReference type="ARBA" id="ARBA00022645"/>
    </source>
</evidence>
<accession>A0A7L5BXA9</accession>
<feature type="domain" description="LD-carboxypeptidase N-terminal" evidence="7">
    <location>
        <begin position="12"/>
        <end position="128"/>
    </location>
</feature>
<dbReference type="KEGG" id="hdh:G5B40_11765"/>
<feature type="active site" description="Charge relay system" evidence="6">
    <location>
        <position position="204"/>
    </location>
</feature>
<protein>
    <submittedName>
        <fullName evidence="9">LD-carboxypeptidase</fullName>
    </submittedName>
</protein>
<dbReference type="InterPro" id="IPR027461">
    <property type="entry name" value="Carboxypeptidase_A_C_sf"/>
</dbReference>
<reference evidence="9 10" key="1">
    <citation type="submission" date="2020-02" db="EMBL/GenBank/DDBJ databases">
        <title>complete genome sequence of Rhodobacteraceae bacterium.</title>
        <authorList>
            <person name="Park J."/>
            <person name="Kim Y.-S."/>
            <person name="Kim K.-H."/>
        </authorList>
    </citation>
    <scope>NUCLEOTIDE SEQUENCE [LARGE SCALE GENOMIC DNA]</scope>
    <source>
        <strain evidence="9 10">RR4-56</strain>
    </source>
</reference>
<dbReference type="EMBL" id="CP049056">
    <property type="protein sequence ID" value="QIE56071.1"/>
    <property type="molecule type" value="Genomic_DNA"/>
</dbReference>
<evidence type="ECO:0000256" key="4">
    <source>
        <dbReference type="ARBA" id="ARBA00022801"/>
    </source>
</evidence>
<dbReference type="Gene3D" id="3.50.30.60">
    <property type="entry name" value="LD-carboxypeptidase A C-terminal domain-like"/>
    <property type="match status" value="1"/>
</dbReference>
<dbReference type="Pfam" id="PF02016">
    <property type="entry name" value="Peptidase_S66"/>
    <property type="match status" value="1"/>
</dbReference>
<organism evidence="9 10">
    <name type="scientific">Pikeienuella piscinae</name>
    <dbReference type="NCBI Taxonomy" id="2748098"/>
    <lineage>
        <taxon>Bacteria</taxon>
        <taxon>Pseudomonadati</taxon>
        <taxon>Pseudomonadota</taxon>
        <taxon>Alphaproteobacteria</taxon>
        <taxon>Rhodobacterales</taxon>
        <taxon>Paracoccaceae</taxon>
        <taxon>Pikeienuella</taxon>
    </lineage>
</organism>
<evidence type="ECO:0000256" key="3">
    <source>
        <dbReference type="ARBA" id="ARBA00022670"/>
    </source>
</evidence>
<dbReference type="Proteomes" id="UP000503336">
    <property type="component" value="Chromosome"/>
</dbReference>
<keyword evidence="10" id="KW-1185">Reference proteome</keyword>
<dbReference type="Gene3D" id="3.40.50.10740">
    <property type="entry name" value="Class I glutamine amidotransferase-like"/>
    <property type="match status" value="1"/>
</dbReference>
<keyword evidence="4" id="KW-0378">Hydrolase</keyword>
<dbReference type="InterPro" id="IPR027478">
    <property type="entry name" value="LdcA_N"/>
</dbReference>
<dbReference type="SUPFAM" id="SSF141986">
    <property type="entry name" value="LD-carboxypeptidase A C-terminal domain-like"/>
    <property type="match status" value="1"/>
</dbReference>
<dbReference type="InterPro" id="IPR040921">
    <property type="entry name" value="Peptidase_S66C"/>
</dbReference>
<dbReference type="Pfam" id="PF17676">
    <property type="entry name" value="Peptidase_S66C"/>
    <property type="match status" value="1"/>
</dbReference>
<keyword evidence="2 9" id="KW-0121">Carboxypeptidase</keyword>
<keyword evidence="5" id="KW-0720">Serine protease</keyword>
<dbReference type="GO" id="GO:0004180">
    <property type="term" value="F:carboxypeptidase activity"/>
    <property type="evidence" value="ECO:0007669"/>
    <property type="project" value="UniProtKB-KW"/>
</dbReference>
<evidence type="ECO:0000256" key="1">
    <source>
        <dbReference type="ARBA" id="ARBA00010233"/>
    </source>
</evidence>
<feature type="active site" description="Charge relay system" evidence="6">
    <location>
        <position position="271"/>
    </location>
</feature>
<dbReference type="AlphaFoldDB" id="A0A7L5BXA9"/>
<comment type="similarity">
    <text evidence="1">Belongs to the peptidase S66 family.</text>
</comment>
<dbReference type="GO" id="GO:0008236">
    <property type="term" value="F:serine-type peptidase activity"/>
    <property type="evidence" value="ECO:0007669"/>
    <property type="project" value="UniProtKB-KW"/>
</dbReference>
<evidence type="ECO:0000313" key="10">
    <source>
        <dbReference type="Proteomes" id="UP000503336"/>
    </source>
</evidence>
<evidence type="ECO:0000256" key="6">
    <source>
        <dbReference type="PIRSR" id="PIRSR028757-1"/>
    </source>
</evidence>
<dbReference type="PANTHER" id="PTHR30237">
    <property type="entry name" value="MURAMOYLTETRAPEPTIDE CARBOXYPEPTIDASE"/>
    <property type="match status" value="1"/>
</dbReference>
<dbReference type="RefSeq" id="WP_165098815.1">
    <property type="nucleotide sequence ID" value="NZ_CP049056.1"/>
</dbReference>
<dbReference type="SUPFAM" id="SSF52317">
    <property type="entry name" value="Class I glutamine amidotransferase-like"/>
    <property type="match status" value="1"/>
</dbReference>
<dbReference type="InterPro" id="IPR029062">
    <property type="entry name" value="Class_I_gatase-like"/>
</dbReference>
<dbReference type="InterPro" id="IPR003507">
    <property type="entry name" value="S66_fam"/>
</dbReference>
<dbReference type="GO" id="GO:0006508">
    <property type="term" value="P:proteolysis"/>
    <property type="evidence" value="ECO:0007669"/>
    <property type="project" value="UniProtKB-KW"/>
</dbReference>
<dbReference type="PANTHER" id="PTHR30237:SF2">
    <property type="entry name" value="MUREIN TETRAPEPTIDE CARBOXYPEPTIDASE"/>
    <property type="match status" value="1"/>
</dbReference>
<evidence type="ECO:0000259" key="8">
    <source>
        <dbReference type="Pfam" id="PF17676"/>
    </source>
</evidence>
<evidence type="ECO:0000256" key="5">
    <source>
        <dbReference type="ARBA" id="ARBA00022825"/>
    </source>
</evidence>
<feature type="active site" description="Nucleophile" evidence="6">
    <location>
        <position position="108"/>
    </location>
</feature>
<dbReference type="CDD" id="cd07025">
    <property type="entry name" value="Peptidase_S66"/>
    <property type="match status" value="1"/>
</dbReference>
<gene>
    <name evidence="9" type="ORF">G5B40_11765</name>
</gene>
<dbReference type="InterPro" id="IPR040449">
    <property type="entry name" value="Peptidase_S66_N"/>
</dbReference>
<keyword evidence="3" id="KW-0645">Protease</keyword>
<evidence type="ECO:0000313" key="9">
    <source>
        <dbReference type="EMBL" id="QIE56071.1"/>
    </source>
</evidence>
<feature type="domain" description="LD-carboxypeptidase C-terminal" evidence="8">
    <location>
        <begin position="174"/>
        <end position="286"/>
    </location>
</feature>
<proteinExistence type="inferred from homology"/>
<dbReference type="PIRSF" id="PIRSF028757">
    <property type="entry name" value="LD-carboxypeptidase"/>
    <property type="match status" value="1"/>
</dbReference>
<name>A0A7L5BXA9_9RHOB</name>
<sequence>MRLRPLEAGDLIGLTSPSFRPDPSVWRGSRASIEAHGYGTAFFGEDEAPNGRYAGAPEMRAAHLMAAFEDTSVAAVICTRGGAGASDIIDHLDFDRIAANPKPFVGYSDATALLMALGGRAGTPVFHGPMAVDLAKGEDAAGAAELFAMLAGARDIVEMKSRGAAPNRPGVVAGRVVGGNLAVLESLIGTPEWDVPEGAILLLEDINEYGYRVERALGHLGRAGVLSRCAAVLFGRSVLADDPDPAAFVRRAAARMEGFAGPLAFDLPFGHAGRQATIPLGVDARLEVSADGARLTYEGIWRRAAAPRIAAE</sequence>